<organism evidence="1">
    <name type="scientific">Microvirga ossetica</name>
    <dbReference type="NCBI Taxonomy" id="1882682"/>
    <lineage>
        <taxon>Bacteria</taxon>
        <taxon>Pseudomonadati</taxon>
        <taxon>Pseudomonadota</taxon>
        <taxon>Alphaproteobacteria</taxon>
        <taxon>Hyphomicrobiales</taxon>
        <taxon>Methylobacteriaceae</taxon>
        <taxon>Microvirga</taxon>
    </lineage>
</organism>
<reference evidence="1" key="1">
    <citation type="submission" date="2016-07" db="EMBL/GenBank/DDBJ databases">
        <title>Microvirga ossetica sp. nov. a new species of rhizobia isolated from root nodules of the legume species Vicia alpestris Steven originated from North Ossetia region in the Caucasus.</title>
        <authorList>
            <person name="Safronova V.I."/>
            <person name="Kuznetsova I.G."/>
            <person name="Sazanova A.L."/>
            <person name="Belimov A."/>
            <person name="Andronov E."/>
            <person name="Osledkin Y.S."/>
            <person name="Onishchuk O.P."/>
            <person name="Kurchak O.N."/>
            <person name="Shaposhnikov A.I."/>
            <person name="Willems A."/>
            <person name="Tikhonovich I.A."/>
        </authorList>
    </citation>
    <scope>NUCLEOTIDE SEQUENCE [LARGE SCALE GENOMIC DNA]</scope>
    <source>
        <strain evidence="1">V5/3M</strain>
    </source>
</reference>
<gene>
    <name evidence="1" type="ORF">BB934_18865</name>
</gene>
<dbReference type="EMBL" id="CP016616">
    <property type="protein sequence ID" value="ANY80035.1"/>
    <property type="molecule type" value="Genomic_DNA"/>
</dbReference>
<evidence type="ECO:0008006" key="2">
    <source>
        <dbReference type="Google" id="ProtNLM"/>
    </source>
</evidence>
<proteinExistence type="predicted"/>
<dbReference type="AlphaFoldDB" id="A0A1B2EJ68"/>
<accession>A0A1B2EJ68</accession>
<dbReference type="KEGG" id="moc:BB934_18865"/>
<protein>
    <recommendedName>
        <fullName evidence="2">PPM-type phosphatase domain-containing protein</fullName>
    </recommendedName>
</protein>
<evidence type="ECO:0000313" key="1">
    <source>
        <dbReference type="EMBL" id="ANY80035.1"/>
    </source>
</evidence>
<sequence length="291" mass="31078">MNETGPIPLLRSLDRLSLAGSRVNEDGTGLRGRFAWIVDGATGLSDEPLTPAGSDASWLAHAIGERLAELSGGTGAGALLNRLEEELRTAFEAATAHVTEIVDHHAPSACLGLIEAGPGENGGIGVRGRFLGDVVALVPSESGVVRWSDERAKPFEKRTLAALGAREHEPGTMPEAVRRQIRENRTRLNRPDGYWVVNPRRPWAGHELTFEASVDPGAAIVLATDGFMRLVDVFGAYSDVALHAALAAGRGAELMQELRERERSDLMAGAYPRVKTHDDATFLVIAAGPQA</sequence>
<dbReference type="OrthoDB" id="1755431at2"/>
<dbReference type="RefSeq" id="WP_157934225.1">
    <property type="nucleotide sequence ID" value="NZ_CP016616.1"/>
</dbReference>
<name>A0A1B2EJ68_9HYPH</name>